<dbReference type="Proteomes" id="UP000320431">
    <property type="component" value="Unassembled WGS sequence"/>
</dbReference>
<dbReference type="PANTHER" id="PTHR47148:SF1">
    <property type="entry name" value="CYTOCHROME C OXIDASE ASSEMBLY FACTOR 1 HOMOLOG"/>
    <property type="match status" value="1"/>
</dbReference>
<dbReference type="InterPro" id="IPR014807">
    <property type="entry name" value="Coa1"/>
</dbReference>
<name>A0A508B2Z3_9GAMM</name>
<gene>
    <name evidence="3" type="ORF">FKV24_003970</name>
</gene>
<dbReference type="Pfam" id="PF08695">
    <property type="entry name" value="Coa1"/>
    <property type="match status" value="1"/>
</dbReference>
<keyword evidence="2" id="KW-1133">Transmembrane helix</keyword>
<feature type="transmembrane region" description="Helical" evidence="2">
    <location>
        <begin position="89"/>
        <end position="113"/>
    </location>
</feature>
<organism evidence="3 4">
    <name type="scientific">Marilutibacter maris</name>
    <dbReference type="NCBI Taxonomy" id="1605891"/>
    <lineage>
        <taxon>Bacteria</taxon>
        <taxon>Pseudomonadati</taxon>
        <taxon>Pseudomonadota</taxon>
        <taxon>Gammaproteobacteria</taxon>
        <taxon>Lysobacterales</taxon>
        <taxon>Lysobacteraceae</taxon>
        <taxon>Marilutibacter</taxon>
    </lineage>
</organism>
<accession>A0A508B2Z3</accession>
<dbReference type="PANTHER" id="PTHR47148">
    <property type="entry name" value="CYTOCHROME C OXIDASE ASSEMBLY FACTOR 1 HOMOLOG"/>
    <property type="match status" value="1"/>
</dbReference>
<keyword evidence="2" id="KW-0472">Membrane</keyword>
<comment type="caution">
    <text evidence="3">The sequence shown here is derived from an EMBL/GenBank/DDBJ whole genome shotgun (WGS) entry which is preliminary data.</text>
</comment>
<reference evidence="3 4" key="1">
    <citation type="submission" date="2019-10" db="EMBL/GenBank/DDBJ databases">
        <title>Lysobacter alkalisoli sp. nov., isolated from saline-alkaline soil.</title>
        <authorList>
            <person name="Sun J.-Q."/>
        </authorList>
    </citation>
    <scope>NUCLEOTIDE SEQUENCE [LARGE SCALE GENOMIC DNA]</scope>
    <source>
        <strain evidence="3 4">KCTC 42381</strain>
    </source>
</reference>
<feature type="region of interest" description="Disordered" evidence="1">
    <location>
        <begin position="210"/>
        <end position="235"/>
    </location>
</feature>
<evidence type="ECO:0000256" key="1">
    <source>
        <dbReference type="SAM" id="MobiDB-lite"/>
    </source>
</evidence>
<dbReference type="GO" id="GO:0032981">
    <property type="term" value="P:mitochondrial respiratory chain complex I assembly"/>
    <property type="evidence" value="ECO:0007669"/>
    <property type="project" value="TreeGrafter"/>
</dbReference>
<evidence type="ECO:0000313" key="3">
    <source>
        <dbReference type="EMBL" id="KAB8197009.1"/>
    </source>
</evidence>
<evidence type="ECO:0000256" key="2">
    <source>
        <dbReference type="SAM" id="Phobius"/>
    </source>
</evidence>
<dbReference type="EMBL" id="VICD02000053">
    <property type="protein sequence ID" value="KAB8197009.1"/>
    <property type="molecule type" value="Genomic_DNA"/>
</dbReference>
<keyword evidence="2" id="KW-0812">Transmembrane</keyword>
<dbReference type="AlphaFoldDB" id="A0A508B2Z3"/>
<protein>
    <submittedName>
        <fullName evidence="3">Uncharacterized protein</fullName>
    </submittedName>
</protein>
<proteinExistence type="predicted"/>
<sequence length="235" mass="25361">MRTSTCAPSPWASKRVSDPRFEPCFHGRLRAAVLFARDTGHTDLNRATAADRLERDRGRYRAGGPTDMTQHEAAGAIGQRNWWQRNWKWAVPVIGLSLLGLMAAAIFGLLSLVSGMMRSSEPYRHALAEARASAEVVAALGEPIEAGFMPSGNININNDAGEADLSIGVEGPDGEATVYVEATRKRKRWSYQTLVVALPDREIDLLANAASADGAEDGDDTDVRKSGAAKPLDTD</sequence>
<evidence type="ECO:0000313" key="4">
    <source>
        <dbReference type="Proteomes" id="UP000320431"/>
    </source>
</evidence>